<evidence type="ECO:0000313" key="1">
    <source>
        <dbReference type="EMBL" id="CAB4150470.1"/>
    </source>
</evidence>
<protein>
    <submittedName>
        <fullName evidence="1">Uncharacterized protein</fullName>
    </submittedName>
</protein>
<reference evidence="1" key="1">
    <citation type="submission" date="2020-04" db="EMBL/GenBank/DDBJ databases">
        <authorList>
            <person name="Chiriac C."/>
            <person name="Salcher M."/>
            <person name="Ghai R."/>
            <person name="Kavagutti S V."/>
        </authorList>
    </citation>
    <scope>NUCLEOTIDE SEQUENCE</scope>
</reference>
<accession>A0A6J5MZL5</accession>
<sequence>MIITKDEVGQLQKKFASLFSKKYLITMGMAKHPVYGSVVVVQVRILNGAGSGEEFLTLDFASKLLREPKELEQYYLRWERGFAAVAAGPQPTLTLN</sequence>
<proteinExistence type="predicted"/>
<dbReference type="EMBL" id="LR796543">
    <property type="protein sequence ID" value="CAB4150470.1"/>
    <property type="molecule type" value="Genomic_DNA"/>
</dbReference>
<organism evidence="1">
    <name type="scientific">uncultured Caudovirales phage</name>
    <dbReference type="NCBI Taxonomy" id="2100421"/>
    <lineage>
        <taxon>Viruses</taxon>
        <taxon>Duplodnaviria</taxon>
        <taxon>Heunggongvirae</taxon>
        <taxon>Uroviricota</taxon>
        <taxon>Caudoviricetes</taxon>
        <taxon>Peduoviridae</taxon>
        <taxon>Maltschvirus</taxon>
        <taxon>Maltschvirus maltsch</taxon>
    </lineage>
</organism>
<name>A0A6J5MZL5_9CAUD</name>
<gene>
    <name evidence="1" type="ORF">UFOVP571_43</name>
</gene>